<feature type="coiled-coil region" evidence="1">
    <location>
        <begin position="716"/>
        <end position="743"/>
    </location>
</feature>
<feature type="coiled-coil region" evidence="1">
    <location>
        <begin position="555"/>
        <end position="673"/>
    </location>
</feature>
<dbReference type="EMBL" id="JBGBPQ010000014">
    <property type="protein sequence ID" value="KAL1511209.1"/>
    <property type="molecule type" value="Genomic_DNA"/>
</dbReference>
<evidence type="ECO:0000313" key="4">
    <source>
        <dbReference type="Proteomes" id="UP001515480"/>
    </source>
</evidence>
<keyword evidence="4" id="KW-1185">Reference proteome</keyword>
<keyword evidence="1" id="KW-0175">Coiled coil</keyword>
<feature type="compositionally biased region" description="Pro residues" evidence="2">
    <location>
        <begin position="387"/>
        <end position="405"/>
    </location>
</feature>
<gene>
    <name evidence="3" type="ORF">AB1Y20_006023</name>
</gene>
<sequence>MWWRRGEAAAAGAADVERTTTDSLVEDDVGRVELPSDGLPPAAASSLHSLFSPSAAPTASSHSLGFQRPVQRTAPPKANPAAAPADAPSSDAASSVTLYAALVQVFQAVGEAWQPAGQAGVALVGGPLPKPFQIVLYEPTSKRPFSATTIRPGKPLRTPSAQYVALDDEQQNGWSVYFARAEEISCFLQHVTIVRALEAAATAPSEPIRQDVLPGEGHAALEGDTVGVQSSAWHLPASPRATPPGAVASPLGESVSESDAKPVKCTLGDAASCSRAWAGSLEGMRKGGVRYAVEDGVFYQVEVVKMRRAKEKEKGEAAAAEAPSVPPTAAASTTPSEEPPPPEAPPQEAPAATHDAEAKAALVQRMAKLAGATQPGVPFQIGGQRPAPQPSPPSPSSHPSHPSPAAPVASIAPHMAAHEPSLPYTAVPGGGTEAVLMQQMLAMQQQAMLQQAMRMGALGFGGLGGAAPPAAEGGETVAQLLVMAREAAAAHERIEAAVGASAAKLEALLRHAPPAGTPPPQPAAGAERGGQVTLAEADGAERTSAAGEEELAAAAAAAAASVAAAERRAEVAEEAAAAGAARLEEAQVAIARAEAAEAAAKSEANAALEEARAASEEVKRMREELEQEQAARAELQRQLDEANVSLRELQQTNERLEAEVSEMQRTVEVEREAAASSNAVMSSMLTKATESLRAEHELAMADALSQARQNTLVTVKELMSEVYFEAEAKLNELQAEEDDEATELIPRQKATHCLRATIKQTTLRMFSSPRGDDPATASTAEQNEDE</sequence>
<reference evidence="3 4" key="1">
    <citation type="journal article" date="2024" name="Science">
        <title>Giant polyketide synthase enzymes in the biosynthesis of giant marine polyether toxins.</title>
        <authorList>
            <person name="Fallon T.R."/>
            <person name="Shende V.V."/>
            <person name="Wierzbicki I.H."/>
            <person name="Pendleton A.L."/>
            <person name="Watervoot N.F."/>
            <person name="Auber R.P."/>
            <person name="Gonzalez D.J."/>
            <person name="Wisecaver J.H."/>
            <person name="Moore B.S."/>
        </authorList>
    </citation>
    <scope>NUCLEOTIDE SEQUENCE [LARGE SCALE GENOMIC DNA]</scope>
    <source>
        <strain evidence="3 4">12B1</strain>
    </source>
</reference>
<feature type="compositionally biased region" description="Low complexity" evidence="2">
    <location>
        <begin position="317"/>
        <end position="336"/>
    </location>
</feature>
<dbReference type="AlphaFoldDB" id="A0AB34J1G1"/>
<feature type="region of interest" description="Disordered" evidence="2">
    <location>
        <begin position="762"/>
        <end position="786"/>
    </location>
</feature>
<feature type="compositionally biased region" description="Polar residues" evidence="2">
    <location>
        <begin position="776"/>
        <end position="786"/>
    </location>
</feature>
<comment type="caution">
    <text evidence="3">The sequence shown here is derived from an EMBL/GenBank/DDBJ whole genome shotgun (WGS) entry which is preliminary data.</text>
</comment>
<dbReference type="Proteomes" id="UP001515480">
    <property type="component" value="Unassembled WGS sequence"/>
</dbReference>
<feature type="compositionally biased region" description="Pro residues" evidence="2">
    <location>
        <begin position="337"/>
        <end position="348"/>
    </location>
</feature>
<name>A0AB34J1G1_PRYPA</name>
<dbReference type="PANTHER" id="PTHR44927">
    <property type="entry name" value="FK506-BINDING PROTEIN 15"/>
    <property type="match status" value="1"/>
</dbReference>
<feature type="region of interest" description="Disordered" evidence="2">
    <location>
        <begin position="1"/>
        <end position="64"/>
    </location>
</feature>
<feature type="region of interest" description="Disordered" evidence="2">
    <location>
        <begin position="511"/>
        <end position="530"/>
    </location>
</feature>
<feature type="region of interest" description="Disordered" evidence="2">
    <location>
        <begin position="312"/>
        <end position="355"/>
    </location>
</feature>
<dbReference type="PANTHER" id="PTHR44927:SF1">
    <property type="entry name" value="FK506-BINDING PROTEIN 15"/>
    <property type="match status" value="1"/>
</dbReference>
<feature type="compositionally biased region" description="Low complexity" evidence="2">
    <location>
        <begin position="49"/>
        <end position="64"/>
    </location>
</feature>
<organism evidence="3 4">
    <name type="scientific">Prymnesium parvum</name>
    <name type="common">Toxic golden alga</name>
    <dbReference type="NCBI Taxonomy" id="97485"/>
    <lineage>
        <taxon>Eukaryota</taxon>
        <taxon>Haptista</taxon>
        <taxon>Haptophyta</taxon>
        <taxon>Prymnesiophyceae</taxon>
        <taxon>Prymnesiales</taxon>
        <taxon>Prymnesiaceae</taxon>
        <taxon>Prymnesium</taxon>
    </lineage>
</organism>
<evidence type="ECO:0000313" key="3">
    <source>
        <dbReference type="EMBL" id="KAL1511209.1"/>
    </source>
</evidence>
<feature type="region of interest" description="Disordered" evidence="2">
    <location>
        <begin position="70"/>
        <end position="89"/>
    </location>
</feature>
<evidence type="ECO:0000256" key="2">
    <source>
        <dbReference type="SAM" id="MobiDB-lite"/>
    </source>
</evidence>
<accession>A0AB34J1G1</accession>
<feature type="compositionally biased region" description="Low complexity" evidence="2">
    <location>
        <begin position="74"/>
        <end position="89"/>
    </location>
</feature>
<evidence type="ECO:0000256" key="1">
    <source>
        <dbReference type="SAM" id="Coils"/>
    </source>
</evidence>
<proteinExistence type="predicted"/>
<protein>
    <submittedName>
        <fullName evidence="3">Uncharacterized protein</fullName>
    </submittedName>
</protein>
<feature type="region of interest" description="Disordered" evidence="2">
    <location>
        <begin position="374"/>
        <end position="408"/>
    </location>
</feature>